<accession>V2W266</accession>
<gene>
    <name evidence="1" type="ORF">Moror_1324</name>
</gene>
<comment type="caution">
    <text evidence="1">The sequence shown here is derived from an EMBL/GenBank/DDBJ whole genome shotgun (WGS) entry which is preliminary data.</text>
</comment>
<evidence type="ECO:0000313" key="1">
    <source>
        <dbReference type="EMBL" id="ESK80913.1"/>
    </source>
</evidence>
<evidence type="ECO:0000313" key="2">
    <source>
        <dbReference type="Proteomes" id="UP000017559"/>
    </source>
</evidence>
<organism evidence="1 2">
    <name type="scientific">Moniliophthora roreri (strain MCA 2997)</name>
    <name type="common">Cocoa frosty pod rot fungus</name>
    <name type="synonym">Crinipellis roreri</name>
    <dbReference type="NCBI Taxonomy" id="1381753"/>
    <lineage>
        <taxon>Eukaryota</taxon>
        <taxon>Fungi</taxon>
        <taxon>Dikarya</taxon>
        <taxon>Basidiomycota</taxon>
        <taxon>Agaricomycotina</taxon>
        <taxon>Agaricomycetes</taxon>
        <taxon>Agaricomycetidae</taxon>
        <taxon>Agaricales</taxon>
        <taxon>Marasmiineae</taxon>
        <taxon>Marasmiaceae</taxon>
        <taxon>Moniliophthora</taxon>
    </lineage>
</organism>
<dbReference type="HOGENOM" id="CLU_000384_30_10_1"/>
<reference evidence="1 2" key="1">
    <citation type="journal article" date="2014" name="BMC Genomics">
        <title>Genome and secretome analysis of the hemibiotrophic fungal pathogen, Moniliophthora roreri, which causes frosty pod rot disease of cacao: mechanisms of the biotrophic and necrotrophic phases.</title>
        <authorList>
            <person name="Meinhardt L.W."/>
            <person name="Costa G.G.L."/>
            <person name="Thomazella D.P.T."/>
            <person name="Teixeira P.J.P.L."/>
            <person name="Carazzolle M.F."/>
            <person name="Schuster S.C."/>
            <person name="Carlson J.E."/>
            <person name="Guiltinan M.J."/>
            <person name="Mieczkowski P."/>
            <person name="Farmer A."/>
            <person name="Ramaraj T."/>
            <person name="Crozier J."/>
            <person name="Davis R.E."/>
            <person name="Shao J."/>
            <person name="Melnick R.L."/>
            <person name="Pereira G.A.G."/>
            <person name="Bailey B.A."/>
        </authorList>
    </citation>
    <scope>NUCLEOTIDE SEQUENCE [LARGE SCALE GENOMIC DNA]</scope>
    <source>
        <strain evidence="1 2">MCA 2997</strain>
    </source>
</reference>
<dbReference type="Proteomes" id="UP000017559">
    <property type="component" value="Unassembled WGS sequence"/>
</dbReference>
<dbReference type="AlphaFoldDB" id="V2W266"/>
<evidence type="ECO:0008006" key="3">
    <source>
        <dbReference type="Google" id="ProtNLM"/>
    </source>
</evidence>
<sequence length="175" mass="20505">MMTPSGSTAPDVKLMVEVDDTDKQWAKTISTTVIETLDEKKKELSKGPVPNPYRGDHKDTRHFLLDLELYFRMNPLKSNTDKKKKMLLSLLKGKTNTWKITEQMKLFPEDNDPEEKKKAAKESWSSFKKRFQAKWQPIDVTEEAQMKIEEVRMKDRADDYVNKFHLIAMETGYDE</sequence>
<keyword evidence="2" id="KW-1185">Reference proteome</keyword>
<name>V2W266_MONRO</name>
<dbReference type="KEGG" id="mrr:Moror_1324"/>
<dbReference type="EMBL" id="AWSO01002854">
    <property type="protein sequence ID" value="ESK80913.1"/>
    <property type="molecule type" value="Genomic_DNA"/>
</dbReference>
<proteinExistence type="predicted"/>
<protein>
    <recommendedName>
        <fullName evidence="3">Retrotransposon gag domain-containing protein</fullName>
    </recommendedName>
</protein>
<dbReference type="OrthoDB" id="2690063at2759"/>